<gene>
    <name evidence="1" type="ORF">Csp_B21050</name>
</gene>
<name>C9YH55_CURXX</name>
<accession>C9YH55</accession>
<sequence>MVCPRLYPSNWHLAPVKYAQAAIKIIVNCRHCPYSRSTIYESTKNADLIVKPRARGLH</sequence>
<organism evidence="1">
    <name type="scientific">Curvibacter symbiont subsp. Hydra magnipapillata</name>
    <dbReference type="NCBI Taxonomy" id="667019"/>
    <lineage>
        <taxon>Bacteria</taxon>
        <taxon>Pseudomonadati</taxon>
        <taxon>Pseudomonadota</taxon>
        <taxon>Betaproteobacteria</taxon>
        <taxon>Burkholderiales</taxon>
        <taxon>Comamonadaceae</taxon>
        <taxon>Curvibacter</taxon>
    </lineage>
</organism>
<evidence type="ECO:0000313" key="1">
    <source>
        <dbReference type="EMBL" id="CBA33839.1"/>
    </source>
</evidence>
<protein>
    <submittedName>
        <fullName evidence="1">Uncharacterized protein</fullName>
    </submittedName>
</protein>
<dbReference type="EMBL" id="FN543108">
    <property type="protein sequence ID" value="CBA33839.1"/>
    <property type="molecule type" value="Genomic_DNA"/>
</dbReference>
<proteinExistence type="predicted"/>
<dbReference type="AlphaFoldDB" id="C9YH55"/>
<reference evidence="1" key="1">
    <citation type="journal article" date="2010" name="Nature">
        <title>The Dynamic genome of Hydra.</title>
        <authorList>
            <person name="Chapman J.A."/>
            <person name="Kirkness E.F."/>
            <person name="Simakov O."/>
            <person name="Hampson S.E."/>
            <person name="Mitros T."/>
            <person name="Weinmaier T."/>
            <person name="Rattei T."/>
            <person name="Balasubramanian P.G."/>
            <person name="Borman J."/>
            <person name="Busam D."/>
            <person name="Disbennett K."/>
            <person name="Pfannkoch C."/>
            <person name="Sumin N."/>
            <person name="Sutton G."/>
            <person name="Viswanathan L."/>
            <person name="Walenz B."/>
            <person name="Goodstein D.M."/>
            <person name="Hellsten U."/>
            <person name="Kawashima T."/>
            <person name="Prochnik S.E."/>
            <person name="Putnam N.H."/>
            <person name="Shu S."/>
            <person name="Blumberg B."/>
            <person name="Dana C.E."/>
            <person name="Gee L."/>
            <person name="Kibler D.F."/>
            <person name="Law L."/>
            <person name="Lindgens D."/>
            <person name="Martinez D.E."/>
            <person name="Peng J."/>
            <person name="Wigge P.A."/>
            <person name="Bertulat B."/>
            <person name="Guder C."/>
            <person name="Nakamura Y."/>
            <person name="Ozbek S."/>
            <person name="Watanabe H."/>
            <person name="Khalturin K."/>
            <person name="Hemmrich G."/>
            <person name="Franke A."/>
            <person name="Augustin R."/>
            <person name="Fraune S."/>
            <person name="Hayakawa E."/>
            <person name="Hayakawa S."/>
            <person name="Hirose M."/>
            <person name="Hwang J."/>
            <person name="Ikeo K."/>
            <person name="Nishimiya-Fujisawa C."/>
            <person name="Ogura A."/>
            <person name="Takahashi T."/>
            <person name="Steinmetz P.R."/>
            <person name="Zhang X."/>
            <person name="Aufschnaiter R."/>
            <person name="Eder M.K."/>
            <person name="Gorny A.K."/>
            <person name="Salvenmoser W."/>
            <person name="Heimberg A.M."/>
            <person name="Wheeler B.M."/>
            <person name="Peterson K.J."/>
            <person name="Boettger A."/>
            <person name="Tischler P."/>
            <person name="Wolf A."/>
            <person name="Gojobori T."/>
            <person name="Remington K.A."/>
            <person name="Strausberg R.L."/>
            <person name="Venter J."/>
            <person name="Technau U."/>
            <person name="Hobmayer B."/>
            <person name="Bosch T.C."/>
            <person name="Holstein T.W."/>
            <person name="Fujisawa T."/>
            <person name="Bode H.R."/>
            <person name="David C.N."/>
            <person name="Rokhsar D.S."/>
            <person name="Steele R.E."/>
        </authorList>
    </citation>
    <scope>NUCLEOTIDE SEQUENCE</scope>
</reference>